<dbReference type="AlphaFoldDB" id="A0A7J7K535"/>
<evidence type="ECO:0000313" key="17">
    <source>
        <dbReference type="Proteomes" id="UP000593567"/>
    </source>
</evidence>
<evidence type="ECO:0000256" key="2">
    <source>
        <dbReference type="ARBA" id="ARBA00009508"/>
    </source>
</evidence>
<evidence type="ECO:0000256" key="12">
    <source>
        <dbReference type="ARBA" id="ARBA00032352"/>
    </source>
</evidence>
<dbReference type="GO" id="GO:0005743">
    <property type="term" value="C:mitochondrial inner membrane"/>
    <property type="evidence" value="ECO:0007669"/>
    <property type="project" value="UniProtKB-SubCell"/>
</dbReference>
<evidence type="ECO:0000256" key="13">
    <source>
        <dbReference type="ARBA" id="ARBA00046116"/>
    </source>
</evidence>
<evidence type="ECO:0000313" key="15">
    <source>
        <dbReference type="EMBL" id="KAF6023114.1"/>
    </source>
</evidence>
<evidence type="ECO:0000256" key="3">
    <source>
        <dbReference type="ARBA" id="ARBA00011790"/>
    </source>
</evidence>
<keyword evidence="7" id="KW-0999">Mitochondrion inner membrane</keyword>
<evidence type="ECO:0000256" key="5">
    <source>
        <dbReference type="ARBA" id="ARBA00022448"/>
    </source>
</evidence>
<dbReference type="InterPro" id="IPR008011">
    <property type="entry name" value="Complex1_LYR_dom"/>
</dbReference>
<comment type="similarity">
    <text evidence="2">Belongs to the complex I LYR family.</text>
</comment>
<evidence type="ECO:0000256" key="6">
    <source>
        <dbReference type="ARBA" id="ARBA00022660"/>
    </source>
</evidence>
<dbReference type="Proteomes" id="UP000593567">
    <property type="component" value="Unassembled WGS sequence"/>
</dbReference>
<evidence type="ECO:0000259" key="14">
    <source>
        <dbReference type="Pfam" id="PF05347"/>
    </source>
</evidence>
<dbReference type="EMBL" id="VXIV02002760">
    <property type="protein sequence ID" value="KAF6023114.1"/>
    <property type="molecule type" value="Genomic_DNA"/>
</dbReference>
<dbReference type="PIRSF" id="PIRSF006643">
    <property type="entry name" value="NDUA6"/>
    <property type="match status" value="1"/>
</dbReference>
<gene>
    <name evidence="16" type="ORF">EB796_008400</name>
    <name evidence="15" type="ORF">EB796_018576</name>
</gene>
<evidence type="ECO:0000256" key="8">
    <source>
        <dbReference type="ARBA" id="ARBA00022982"/>
    </source>
</evidence>
<evidence type="ECO:0000256" key="10">
    <source>
        <dbReference type="ARBA" id="ARBA00023136"/>
    </source>
</evidence>
<proteinExistence type="inferred from homology"/>
<keyword evidence="10" id="KW-0472">Membrane</keyword>
<dbReference type="PANTHER" id="PTHR12964:SF0">
    <property type="entry name" value="NADH DEHYDROGENASE [UBIQUINONE] 1 ALPHA SUBCOMPLEX SUBUNIT 6"/>
    <property type="match status" value="1"/>
</dbReference>
<dbReference type="GO" id="GO:0045271">
    <property type="term" value="C:respiratory chain complex I"/>
    <property type="evidence" value="ECO:0007669"/>
    <property type="project" value="InterPro"/>
</dbReference>
<dbReference type="InterPro" id="IPR016488">
    <property type="entry name" value="NADH_Ub_cplx-1_asu_su-6"/>
</dbReference>
<comment type="subcellular location">
    <subcellularLocation>
        <location evidence="1">Mitochondrion inner membrane</location>
        <topology evidence="1">Peripheral membrane protein</topology>
        <orientation evidence="1">Matrix side</orientation>
    </subcellularLocation>
</comment>
<keyword evidence="6" id="KW-0679">Respiratory chain</keyword>
<dbReference type="InterPro" id="IPR045299">
    <property type="entry name" value="Complex1_LYR_NDUFA6_LYRM6"/>
</dbReference>
<evidence type="ECO:0000256" key="9">
    <source>
        <dbReference type="ARBA" id="ARBA00023128"/>
    </source>
</evidence>
<feature type="domain" description="Complex 1 LYR protein" evidence="14">
    <location>
        <begin position="28"/>
        <end position="90"/>
    </location>
</feature>
<name>A0A7J7K535_BUGNE</name>
<keyword evidence="17" id="KW-1185">Reference proteome</keyword>
<keyword evidence="5" id="KW-0813">Transport</keyword>
<dbReference type="CDD" id="cd20266">
    <property type="entry name" value="Complex1_LYR_NDUFA6_LYRM6"/>
    <property type="match status" value="1"/>
</dbReference>
<keyword evidence="8" id="KW-0249">Electron transport</keyword>
<dbReference type="GO" id="GO:0006979">
    <property type="term" value="P:response to oxidative stress"/>
    <property type="evidence" value="ECO:0007669"/>
    <property type="project" value="TreeGrafter"/>
</dbReference>
<evidence type="ECO:0000256" key="11">
    <source>
        <dbReference type="ARBA" id="ARBA00030213"/>
    </source>
</evidence>
<evidence type="ECO:0000313" key="16">
    <source>
        <dbReference type="EMBL" id="KAF6033293.1"/>
    </source>
</evidence>
<protein>
    <recommendedName>
        <fullName evidence="4">NADH dehydrogenase [ubiquinone] 1 alpha subcomplex subunit 6</fullName>
    </recommendedName>
    <alternativeName>
        <fullName evidence="11">Complex I-B14</fullName>
    </alternativeName>
    <alternativeName>
        <fullName evidence="12">NADH-ubiquinone oxidoreductase B14 subunit</fullName>
    </alternativeName>
</protein>
<sequence length="126" mass="14974">MSSSQITTRISQQVVKPLISTSNAEAKRRVLKLYRAWYRQAPFVVLEYDIPIGEKEVRAKVREQFEKNKHVTDMRVIDMLVLKGQMELKETANIWKQKNHVMNYFKETEVKKTDDFLTNFYEGHHV</sequence>
<comment type="subunit">
    <text evidence="3">Mammalian complex I is composed of 45 different subunits.</text>
</comment>
<reference evidence="16 17" key="2">
    <citation type="submission" date="2020-06" db="EMBL/GenBank/DDBJ databases">
        <title>Draft genome of Bugula neritina, a colonial animal packing powerful symbionts and potential medicines.</title>
        <authorList>
            <person name="Rayko M."/>
        </authorList>
    </citation>
    <scope>NUCLEOTIDE SEQUENCE [LARGE SCALE GENOMIC DNA]</scope>
    <source>
        <strain evidence="16">Kwan_BN1</strain>
    </source>
</reference>
<comment type="function">
    <text evidence="13">Accessory subunit of the mitochondrial membrane respiratory chain NADH dehydrogenase (Complex I), that is believed to be not involved in catalysis. Required for proper complex I assembly. Complex I functions in the transfer of electrons from NADH to the respiratory chain. The immediate electron acceptor for the enzyme is believed to be ubiquinone.</text>
</comment>
<dbReference type="EMBL" id="VXIV02001396">
    <property type="protein sequence ID" value="KAF6033293.1"/>
    <property type="molecule type" value="Genomic_DNA"/>
</dbReference>
<evidence type="ECO:0000256" key="4">
    <source>
        <dbReference type="ARBA" id="ARBA00016386"/>
    </source>
</evidence>
<keyword evidence="9" id="KW-0496">Mitochondrion</keyword>
<comment type="caution">
    <text evidence="16">The sequence shown here is derived from an EMBL/GenBank/DDBJ whole genome shotgun (WGS) entry which is preliminary data.</text>
</comment>
<accession>A0A7J7K535</accession>
<dbReference type="OrthoDB" id="14535at2759"/>
<dbReference type="PANTHER" id="PTHR12964">
    <property type="entry name" value="NADH-UBIQUINONE OXIDOREDUCTASE B14 SUBUNIT"/>
    <property type="match status" value="1"/>
</dbReference>
<organism evidence="16 17">
    <name type="scientific">Bugula neritina</name>
    <name type="common">Brown bryozoan</name>
    <name type="synonym">Sertularia neritina</name>
    <dbReference type="NCBI Taxonomy" id="10212"/>
    <lineage>
        <taxon>Eukaryota</taxon>
        <taxon>Metazoa</taxon>
        <taxon>Spiralia</taxon>
        <taxon>Lophotrochozoa</taxon>
        <taxon>Bryozoa</taxon>
        <taxon>Gymnolaemata</taxon>
        <taxon>Cheilostomatida</taxon>
        <taxon>Flustrina</taxon>
        <taxon>Buguloidea</taxon>
        <taxon>Bugulidae</taxon>
        <taxon>Bugula</taxon>
    </lineage>
</organism>
<evidence type="ECO:0000256" key="1">
    <source>
        <dbReference type="ARBA" id="ARBA00004443"/>
    </source>
</evidence>
<evidence type="ECO:0000256" key="7">
    <source>
        <dbReference type="ARBA" id="ARBA00022792"/>
    </source>
</evidence>
<dbReference type="Pfam" id="PF05347">
    <property type="entry name" value="Complex1_LYR"/>
    <property type="match status" value="1"/>
</dbReference>
<reference evidence="16 17" key="1">
    <citation type="submission" date="2019-09" db="EMBL/GenBank/DDBJ databases">
        <authorList>
            <person name="Raiko M."/>
            <person name="Komissarov A."/>
            <person name="Rhodes A."/>
            <person name="Kliver S."/>
            <person name="Lim-Fong G."/>
            <person name="Kwan J."/>
            <person name="O'Brien S.J."/>
            <person name="Lopez J.V."/>
        </authorList>
    </citation>
    <scope>NUCLEOTIDE SEQUENCE [LARGE SCALE GENOMIC DNA]</scope>
    <source>
        <strain evidence="16">Kwan_BN1</strain>
    </source>
</reference>